<feature type="transmembrane region" description="Helical" evidence="6">
    <location>
        <begin position="281"/>
        <end position="299"/>
    </location>
</feature>
<feature type="transmembrane region" description="Helical" evidence="6">
    <location>
        <begin position="244"/>
        <end position="269"/>
    </location>
</feature>
<feature type="transmembrane region" description="Helical" evidence="6">
    <location>
        <begin position="6"/>
        <end position="26"/>
    </location>
</feature>
<proteinExistence type="predicted"/>
<dbReference type="InterPro" id="IPR001958">
    <property type="entry name" value="Tet-R_TetA/multi-R_MdtG-like"/>
</dbReference>
<dbReference type="EMBL" id="VVIM01000002">
    <property type="protein sequence ID" value="KAB0802353.1"/>
    <property type="molecule type" value="Genomic_DNA"/>
</dbReference>
<keyword evidence="5 6" id="KW-0472">Membrane</keyword>
<evidence type="ECO:0000313" key="8">
    <source>
        <dbReference type="EMBL" id="JAV51758.1"/>
    </source>
</evidence>
<comment type="subcellular location">
    <subcellularLocation>
        <location evidence="1">Membrane</location>
        <topology evidence="1">Multi-pass membrane protein</topology>
    </subcellularLocation>
</comment>
<dbReference type="Pfam" id="PF07690">
    <property type="entry name" value="MFS_1"/>
    <property type="match status" value="1"/>
</dbReference>
<dbReference type="PANTHER" id="PTHR23504">
    <property type="entry name" value="MAJOR FACILITATOR SUPERFAMILY DOMAIN-CONTAINING PROTEIN 10"/>
    <property type="match status" value="1"/>
</dbReference>
<sequence>MEKVLLKLSIIAVLNGVATLALLPVIPHHIRSLGGSHFLIGLMNALFAGIQVLAGPLVGSWSDLRGRKVVWTTTYLVAVACCFIMGLTSSLYLIFLANILIGTFEHTQILGKAVVGDILPKDRLTEAYGTMGAVGTLGIIFGPILGGHLIERENGFFYVCTFASIVHFAAIGLMQTLEEKPLKTSTFNFQTEVTKIFRDLGSVNWREFWEPFFLRFVVSFAITVVFTSQLVYIGARYGLSQKGAGYYVAFVGLLGIISVILIGWIKKVFYSTKEKQADSRLQLHLFATYTIGLMSMATASTFEMVLIATIPVAFACSGLMIITMEGIVQKSTDSDRGILTGASESVMGIGRCVAPLVSGIIAEFLSEKLVISIPIFFSILGTLLCLKITRQDSRVDKID</sequence>
<dbReference type="SUPFAM" id="SSF103473">
    <property type="entry name" value="MFS general substrate transporter"/>
    <property type="match status" value="1"/>
</dbReference>
<evidence type="ECO:0000256" key="3">
    <source>
        <dbReference type="ARBA" id="ARBA00022692"/>
    </source>
</evidence>
<keyword evidence="10" id="KW-1185">Reference proteome</keyword>
<feature type="transmembrane region" description="Helical" evidence="6">
    <location>
        <begin position="305"/>
        <end position="324"/>
    </location>
</feature>
<evidence type="ECO:0000256" key="6">
    <source>
        <dbReference type="SAM" id="Phobius"/>
    </source>
</evidence>
<accession>A0A1Y1JUC5</accession>
<evidence type="ECO:0000256" key="4">
    <source>
        <dbReference type="ARBA" id="ARBA00022989"/>
    </source>
</evidence>
<keyword evidence="2" id="KW-0813">Transport</keyword>
<evidence type="ECO:0000256" key="2">
    <source>
        <dbReference type="ARBA" id="ARBA00022448"/>
    </source>
</evidence>
<feature type="transmembrane region" description="Helical" evidence="6">
    <location>
        <begin position="371"/>
        <end position="389"/>
    </location>
</feature>
<keyword evidence="3 6" id="KW-0812">Transmembrane</keyword>
<organism evidence="8">
    <name type="scientific">Photinus pyralis</name>
    <name type="common">Common eastern firefly</name>
    <name type="synonym">Lampyris pyralis</name>
    <dbReference type="NCBI Taxonomy" id="7054"/>
    <lineage>
        <taxon>Eukaryota</taxon>
        <taxon>Metazoa</taxon>
        <taxon>Ecdysozoa</taxon>
        <taxon>Arthropoda</taxon>
        <taxon>Hexapoda</taxon>
        <taxon>Insecta</taxon>
        <taxon>Pterygota</taxon>
        <taxon>Neoptera</taxon>
        <taxon>Endopterygota</taxon>
        <taxon>Coleoptera</taxon>
        <taxon>Polyphaga</taxon>
        <taxon>Elateriformia</taxon>
        <taxon>Elateroidea</taxon>
        <taxon>Lampyridae</taxon>
        <taxon>Lampyrinae</taxon>
        <taxon>Photinus</taxon>
    </lineage>
</organism>
<reference evidence="9 10" key="2">
    <citation type="journal article" date="2018" name="Elife">
        <title>Firefly genomes illuminate parallel origins of bioluminescence in beetles.</title>
        <authorList>
            <person name="Fallon T.R."/>
            <person name="Lower S.E."/>
            <person name="Chang C.H."/>
            <person name="Bessho-Uehara M."/>
            <person name="Martin G.J."/>
            <person name="Bewick A.J."/>
            <person name="Behringer M."/>
            <person name="Debat H.J."/>
            <person name="Wong I."/>
            <person name="Day J.C."/>
            <person name="Suvorov A."/>
            <person name="Silva C.J."/>
            <person name="Stanger-Hall K.F."/>
            <person name="Hall D.W."/>
            <person name="Schmitz R.J."/>
            <person name="Nelson D.R."/>
            <person name="Lewis S.M."/>
            <person name="Shigenobu S."/>
            <person name="Bybee S.M."/>
            <person name="Larracuente A.M."/>
            <person name="Oba Y."/>
            <person name="Weng J.K."/>
        </authorList>
    </citation>
    <scope>NUCLEOTIDE SEQUENCE [LARGE SCALE GENOMIC DNA]</scope>
    <source>
        <strain evidence="9">1611_PpyrPB1</strain>
        <tissue evidence="9">Whole body</tissue>
    </source>
</reference>
<dbReference type="AlphaFoldDB" id="A0A1Y1JUC5"/>
<dbReference type="Gene3D" id="1.20.1250.20">
    <property type="entry name" value="MFS general substrate transporter like domains"/>
    <property type="match status" value="1"/>
</dbReference>
<dbReference type="InterPro" id="IPR036259">
    <property type="entry name" value="MFS_trans_sf"/>
</dbReference>
<protein>
    <recommendedName>
        <fullName evidence="7">Major facilitator superfamily (MFS) profile domain-containing protein</fullName>
    </recommendedName>
</protein>
<feature type="transmembrane region" description="Helical" evidence="6">
    <location>
        <begin position="156"/>
        <end position="174"/>
    </location>
</feature>
<gene>
    <name evidence="9" type="ORF">PPYR_04539</name>
</gene>
<dbReference type="PROSITE" id="PS50850">
    <property type="entry name" value="MFS"/>
    <property type="match status" value="1"/>
</dbReference>
<feature type="transmembrane region" description="Helical" evidence="6">
    <location>
        <begin position="212"/>
        <end position="232"/>
    </location>
</feature>
<dbReference type="InParanoid" id="A0A1Y1JUC5"/>
<feature type="transmembrane region" description="Helical" evidence="6">
    <location>
        <begin position="75"/>
        <end position="101"/>
    </location>
</feature>
<dbReference type="EMBL" id="GEZM01102869">
    <property type="protein sequence ID" value="JAV51758.1"/>
    <property type="molecule type" value="Transcribed_RNA"/>
</dbReference>
<dbReference type="PANTHER" id="PTHR23504:SF14">
    <property type="entry name" value="MAJOR FACILITATOR SUPERFAMILY DOMAIN-CONTAINING PROTEIN 9"/>
    <property type="match status" value="1"/>
</dbReference>
<feature type="transmembrane region" description="Helical" evidence="6">
    <location>
        <begin position="38"/>
        <end position="55"/>
    </location>
</feature>
<dbReference type="InterPro" id="IPR020846">
    <property type="entry name" value="MFS_dom"/>
</dbReference>
<dbReference type="GO" id="GO:0022857">
    <property type="term" value="F:transmembrane transporter activity"/>
    <property type="evidence" value="ECO:0007669"/>
    <property type="project" value="InterPro"/>
</dbReference>
<dbReference type="OrthoDB" id="440553at2759"/>
<name>A0A1Y1JUC5_PHOPY</name>
<evidence type="ECO:0000256" key="1">
    <source>
        <dbReference type="ARBA" id="ARBA00004141"/>
    </source>
</evidence>
<evidence type="ECO:0000256" key="5">
    <source>
        <dbReference type="ARBA" id="ARBA00023136"/>
    </source>
</evidence>
<dbReference type="InterPro" id="IPR011701">
    <property type="entry name" value="MFS"/>
</dbReference>
<keyword evidence="4 6" id="KW-1133">Transmembrane helix</keyword>
<evidence type="ECO:0000259" key="7">
    <source>
        <dbReference type="PROSITE" id="PS50850"/>
    </source>
</evidence>
<dbReference type="GO" id="GO:0016020">
    <property type="term" value="C:membrane"/>
    <property type="evidence" value="ECO:0007669"/>
    <property type="project" value="UniProtKB-SubCell"/>
</dbReference>
<reference evidence="8" key="1">
    <citation type="journal article" date="2016" name="Sci. Rep.">
        <title>Molecular characterization of firefly nuptial gifts: a multi-omics approach sheds light on postcopulatory sexual selection.</title>
        <authorList>
            <person name="Al-Wathiqui N."/>
            <person name="Fallon T.R."/>
            <person name="South A."/>
            <person name="Weng J.K."/>
            <person name="Lewis S.M."/>
        </authorList>
    </citation>
    <scope>NUCLEOTIDE SEQUENCE</scope>
</reference>
<evidence type="ECO:0000313" key="9">
    <source>
        <dbReference type="EMBL" id="KAB0802353.1"/>
    </source>
</evidence>
<dbReference type="Proteomes" id="UP000327044">
    <property type="component" value="Unassembled WGS sequence"/>
</dbReference>
<reference evidence="9" key="3">
    <citation type="submission" date="2019-08" db="EMBL/GenBank/DDBJ databases">
        <authorList>
            <consortium name="Photinus pyralis genome working group"/>
            <person name="Fallon T.R."/>
            <person name="Sander Lower S.E."/>
            <person name="Weng J.-K."/>
        </authorList>
    </citation>
    <scope>NUCLEOTIDE SEQUENCE</scope>
    <source>
        <strain evidence="9">1611_PpyrPB1</strain>
        <tissue evidence="9">Whole body</tissue>
    </source>
</reference>
<evidence type="ECO:0000313" key="10">
    <source>
        <dbReference type="Proteomes" id="UP000327044"/>
    </source>
</evidence>
<dbReference type="PRINTS" id="PR01035">
    <property type="entry name" value="TCRTETA"/>
</dbReference>
<feature type="domain" description="Major facilitator superfamily (MFS) profile" evidence="7">
    <location>
        <begin position="4"/>
        <end position="393"/>
    </location>
</feature>
<feature type="transmembrane region" description="Helical" evidence="6">
    <location>
        <begin position="128"/>
        <end position="150"/>
    </location>
</feature>